<dbReference type="Gene3D" id="3.30.460.10">
    <property type="entry name" value="Beta Polymerase, domain 2"/>
    <property type="match status" value="1"/>
</dbReference>
<dbReference type="AlphaFoldDB" id="A0A0P7ZC65"/>
<proteinExistence type="predicted"/>
<dbReference type="Pfam" id="PF18765">
    <property type="entry name" value="Polbeta"/>
    <property type="match status" value="1"/>
</dbReference>
<accession>A0A0P7ZC65</accession>
<dbReference type="SUPFAM" id="SSF81301">
    <property type="entry name" value="Nucleotidyltransferase"/>
    <property type="match status" value="1"/>
</dbReference>
<evidence type="ECO:0000313" key="3">
    <source>
        <dbReference type="Proteomes" id="UP000050360"/>
    </source>
</evidence>
<protein>
    <recommendedName>
        <fullName evidence="1">Polymerase beta nucleotidyltransferase domain-containing protein</fullName>
    </recommendedName>
</protein>
<dbReference type="EMBL" id="LKCM01000255">
    <property type="protein sequence ID" value="KPQ42215.1"/>
    <property type="molecule type" value="Genomic_DNA"/>
</dbReference>
<gene>
    <name evidence="2" type="ORF">MPEBLZ_03229</name>
</gene>
<sequence length="249" mass="28899">MSNNPQCPKPVQLPQSEVEKTLEKHKEIALKYIETIKSNHRIIAVVGLGSLARRYADEISDIDLGIIFIGKTLPVPQGEFLFEGYDIDILLINVDYYRNTSAWPSWMRETFSSAIILYSRDEKITERSLRKHVAPKTKELQYLTTDILLDLAWHGIHVTDIINYGTPYKLPSDGFLVKRAGPLGTMIYYDFALQQVLRLFFIANRSFPPTPKWLLYQLPMHDTRIDKRITNFMKSCTPYTKRKELVIFI</sequence>
<dbReference type="InterPro" id="IPR043519">
    <property type="entry name" value="NT_sf"/>
</dbReference>
<dbReference type="InterPro" id="IPR041633">
    <property type="entry name" value="Polbeta"/>
</dbReference>
<name>A0A0P7ZC65_9EURY</name>
<evidence type="ECO:0000313" key="2">
    <source>
        <dbReference type="EMBL" id="KPQ42215.1"/>
    </source>
</evidence>
<reference evidence="2 3" key="1">
    <citation type="submission" date="2015-09" db="EMBL/GenBank/DDBJ databases">
        <title>A metagenomics-based metabolic model of nitrate-dependent anaerobic oxidation of methane by Methanoperedens-like archaea.</title>
        <authorList>
            <person name="Arshad A."/>
            <person name="Speth D.R."/>
            <person name="De Graaf R.M."/>
            <person name="Op Den Camp H.J."/>
            <person name="Jetten M.S."/>
            <person name="Welte C.U."/>
        </authorList>
    </citation>
    <scope>NUCLEOTIDE SEQUENCE [LARGE SCALE GENOMIC DNA]</scope>
</reference>
<dbReference type="CDD" id="cd05403">
    <property type="entry name" value="NT_KNTase_like"/>
    <property type="match status" value="1"/>
</dbReference>
<feature type="domain" description="Polymerase beta nucleotidyltransferase" evidence="1">
    <location>
        <begin position="32"/>
        <end position="123"/>
    </location>
</feature>
<dbReference type="Proteomes" id="UP000050360">
    <property type="component" value="Unassembled WGS sequence"/>
</dbReference>
<evidence type="ECO:0000259" key="1">
    <source>
        <dbReference type="Pfam" id="PF18765"/>
    </source>
</evidence>
<comment type="caution">
    <text evidence="2">The sequence shown here is derived from an EMBL/GenBank/DDBJ whole genome shotgun (WGS) entry which is preliminary data.</text>
</comment>
<organism evidence="2 3">
    <name type="scientific">Candidatus Methanoperedens nitratireducens</name>
    <dbReference type="NCBI Taxonomy" id="1392998"/>
    <lineage>
        <taxon>Archaea</taxon>
        <taxon>Methanobacteriati</taxon>
        <taxon>Methanobacteriota</taxon>
        <taxon>Stenosarchaea group</taxon>
        <taxon>Methanomicrobia</taxon>
        <taxon>Methanosarcinales</taxon>
        <taxon>ANME-2 cluster</taxon>
        <taxon>Candidatus Methanoperedentaceae</taxon>
        <taxon>Candidatus Methanoperedens</taxon>
    </lineage>
</organism>